<organism evidence="1 2">
    <name type="scientific">Sedimenticola thiotaurini</name>
    <dbReference type="NCBI Taxonomy" id="1543721"/>
    <lineage>
        <taxon>Bacteria</taxon>
        <taxon>Pseudomonadati</taxon>
        <taxon>Pseudomonadota</taxon>
        <taxon>Gammaproteobacteria</taxon>
        <taxon>Chromatiales</taxon>
        <taxon>Sedimenticolaceae</taxon>
        <taxon>Sedimenticola</taxon>
    </lineage>
</organism>
<dbReference type="PROSITE" id="PS51257">
    <property type="entry name" value="PROKAR_LIPOPROTEIN"/>
    <property type="match status" value="1"/>
</dbReference>
<protein>
    <recommendedName>
        <fullName evidence="3">DUF4398 domain-containing protein</fullName>
    </recommendedName>
</protein>
<evidence type="ECO:0000313" key="2">
    <source>
        <dbReference type="Proteomes" id="UP000317355"/>
    </source>
</evidence>
<dbReference type="AlphaFoldDB" id="A0A558DD68"/>
<proteinExistence type="predicted"/>
<reference evidence="1 2" key="1">
    <citation type="submission" date="2019-07" db="EMBL/GenBank/DDBJ databases">
        <title>The pathways for chlorine oxyanion respiration interact through the shared metabolite chlorate.</title>
        <authorList>
            <person name="Barnum T.P."/>
            <person name="Cheng Y."/>
            <person name="Hill K.A."/>
            <person name="Lucas L.N."/>
            <person name="Carlson H.K."/>
            <person name="Coates J.D."/>
        </authorList>
    </citation>
    <scope>NUCLEOTIDE SEQUENCE [LARGE SCALE GENOMIC DNA]</scope>
    <source>
        <strain evidence="1">BK-3</strain>
    </source>
</reference>
<dbReference type="EMBL" id="VMRY01000008">
    <property type="protein sequence ID" value="TVT58863.1"/>
    <property type="molecule type" value="Genomic_DNA"/>
</dbReference>
<sequence length="93" mass="10044">MKYRIFIIFVLIVGVVGCAGNPTSSLAKQCDAGLSAAHKELDYAKTKGLSGTVEYTKAASLLGAAKIQSEFGKYPNCIDKVNRARAYIRKSQQ</sequence>
<evidence type="ECO:0000313" key="1">
    <source>
        <dbReference type="EMBL" id="TVT58863.1"/>
    </source>
</evidence>
<dbReference type="Proteomes" id="UP000317355">
    <property type="component" value="Unassembled WGS sequence"/>
</dbReference>
<name>A0A558DD68_9GAMM</name>
<comment type="caution">
    <text evidence="1">The sequence shown here is derived from an EMBL/GenBank/DDBJ whole genome shotgun (WGS) entry which is preliminary data.</text>
</comment>
<accession>A0A558DD68</accession>
<gene>
    <name evidence="1" type="ORF">FHK82_03610</name>
</gene>
<evidence type="ECO:0008006" key="3">
    <source>
        <dbReference type="Google" id="ProtNLM"/>
    </source>
</evidence>